<feature type="repeat" description="PPR" evidence="2">
    <location>
        <begin position="117"/>
        <end position="151"/>
    </location>
</feature>
<dbReference type="FunFam" id="1.25.40.10:FF:000090">
    <property type="entry name" value="Pentatricopeptide repeat-containing protein, chloroplastic"/>
    <property type="match status" value="1"/>
</dbReference>
<gene>
    <name evidence="3" type="ORF">HYC85_011508</name>
</gene>
<dbReference type="PANTHER" id="PTHR47926">
    <property type="entry name" value="PENTATRICOPEPTIDE REPEAT-CONTAINING PROTEIN"/>
    <property type="match status" value="1"/>
</dbReference>
<sequence length="617" mass="68964">CKRTEVRTRREPARKKINNLNKILEPASVNSTIHLLCHLGRLQDALKLIFSNPTHSDYSLYSKILQLCIHRKAKMEGRLIHGHLLTNGLHSNAYLNTNLLGDMANSRKVFDRMSERSLVTWTALVSGYSQNGYSEEALVVFSAMHRIGVKANQFTYGSALRACTSMMCLDRGNQIQGCIQKSRLVKNLFVQSALVDLHSKCGKLEDACYIFESMLERDVVSWNAMIGGNVVQGFADDALRLFRSMLRAGTIPDSFTLGSIMKAFVGGSSLMKVIQIHGFIIQLGCESHNVLIGSLIDAYAKCGSVRIAYRIYKSMLKKDTMACTALITGYASEGIYSRDAFDLFNEMRQMHMGIDNVILCSILNICADTASLDLGRQIHALVVKCQSKHDVAMGNTLIDMYSKSGEIEDAEQVFNEMKQKNVVSWTSLIAGYGKDGYGHKAIAMYKKMEYEGLKPNDVTFLTLLFACSHAGLTTEASECFNNMIGKYNILPRAEHYSCIVDIFARGGKLEEAYILIQKMNIKPNASLWGAILGACNVYGDMSLGEVAARHLFNIEPEKSDDYVFLAGTYAAVGLWDSVWKKRKLMEERSLIKYPGYSLLRSINKRVPLLQPKVKMLH</sequence>
<feature type="repeat" description="PPR" evidence="2">
    <location>
        <begin position="319"/>
        <end position="354"/>
    </location>
</feature>
<evidence type="ECO:0000256" key="2">
    <source>
        <dbReference type="PROSITE-ProRule" id="PRU00708"/>
    </source>
</evidence>
<feature type="repeat" description="PPR" evidence="2">
    <location>
        <begin position="421"/>
        <end position="455"/>
    </location>
</feature>
<feature type="non-terminal residue" evidence="3">
    <location>
        <position position="1"/>
    </location>
</feature>
<reference evidence="4" key="1">
    <citation type="journal article" date="2020" name="Nat. Commun.">
        <title>Genome assembly of wild tea tree DASZ reveals pedigree and selection history of tea varieties.</title>
        <authorList>
            <person name="Zhang W."/>
            <person name="Zhang Y."/>
            <person name="Qiu H."/>
            <person name="Guo Y."/>
            <person name="Wan H."/>
            <person name="Zhang X."/>
            <person name="Scossa F."/>
            <person name="Alseekh S."/>
            <person name="Zhang Q."/>
            <person name="Wang P."/>
            <person name="Xu L."/>
            <person name="Schmidt M.H."/>
            <person name="Jia X."/>
            <person name="Li D."/>
            <person name="Zhu A."/>
            <person name="Guo F."/>
            <person name="Chen W."/>
            <person name="Ni D."/>
            <person name="Usadel B."/>
            <person name="Fernie A.R."/>
            <person name="Wen W."/>
        </authorList>
    </citation>
    <scope>NUCLEOTIDE SEQUENCE [LARGE SCALE GENOMIC DNA]</scope>
    <source>
        <strain evidence="4">cv. G240</strain>
    </source>
</reference>
<dbReference type="GO" id="GO:0009451">
    <property type="term" value="P:RNA modification"/>
    <property type="evidence" value="ECO:0007669"/>
    <property type="project" value="InterPro"/>
</dbReference>
<dbReference type="PANTHER" id="PTHR47926:SF417">
    <property type="entry name" value="PENTACOTRIPEPTIDE-REPEAT REGION OF PRORP DOMAIN-CONTAINING PROTEIN"/>
    <property type="match status" value="1"/>
</dbReference>
<dbReference type="Proteomes" id="UP000593564">
    <property type="component" value="Unassembled WGS sequence"/>
</dbReference>
<comment type="caution">
    <text evidence="3">The sequence shown here is derived from an EMBL/GenBank/DDBJ whole genome shotgun (WGS) entry which is preliminary data.</text>
</comment>
<dbReference type="Pfam" id="PF12854">
    <property type="entry name" value="PPR_1"/>
    <property type="match status" value="1"/>
</dbReference>
<dbReference type="InterPro" id="IPR046960">
    <property type="entry name" value="PPR_At4g14850-like_plant"/>
</dbReference>
<reference evidence="3 4" key="2">
    <citation type="submission" date="2020-07" db="EMBL/GenBank/DDBJ databases">
        <title>Genome assembly of wild tea tree DASZ reveals pedigree and selection history of tea varieties.</title>
        <authorList>
            <person name="Zhang W."/>
        </authorList>
    </citation>
    <scope>NUCLEOTIDE SEQUENCE [LARGE SCALE GENOMIC DNA]</scope>
    <source>
        <strain evidence="4">cv. G240</strain>
        <tissue evidence="3">Leaf</tissue>
    </source>
</reference>
<dbReference type="Pfam" id="PF20431">
    <property type="entry name" value="E_motif"/>
    <property type="match status" value="1"/>
</dbReference>
<evidence type="ECO:0008006" key="5">
    <source>
        <dbReference type="Google" id="ProtNLM"/>
    </source>
</evidence>
<dbReference type="AlphaFoldDB" id="A0A7J7HA77"/>
<protein>
    <recommendedName>
        <fullName evidence="5">Pentacotripeptide-repeat region of PRORP domain-containing protein</fullName>
    </recommendedName>
</protein>
<name>A0A7J7HA77_CAMSI</name>
<dbReference type="PROSITE" id="PS51375">
    <property type="entry name" value="PPR"/>
    <property type="match status" value="5"/>
</dbReference>
<keyword evidence="4" id="KW-1185">Reference proteome</keyword>
<dbReference type="GO" id="GO:0003723">
    <property type="term" value="F:RNA binding"/>
    <property type="evidence" value="ECO:0007669"/>
    <property type="project" value="InterPro"/>
</dbReference>
<dbReference type="InterPro" id="IPR002885">
    <property type="entry name" value="PPR_rpt"/>
</dbReference>
<dbReference type="InterPro" id="IPR011990">
    <property type="entry name" value="TPR-like_helical_dom_sf"/>
</dbReference>
<dbReference type="Gene3D" id="1.25.40.10">
    <property type="entry name" value="Tetratricopeptide repeat domain"/>
    <property type="match status" value="4"/>
</dbReference>
<proteinExistence type="predicted"/>
<dbReference type="EMBL" id="JACBKZ010000005">
    <property type="protein sequence ID" value="KAF5949515.1"/>
    <property type="molecule type" value="Genomic_DNA"/>
</dbReference>
<dbReference type="NCBIfam" id="TIGR00756">
    <property type="entry name" value="PPR"/>
    <property type="match status" value="5"/>
</dbReference>
<accession>A0A7J7HA77</accession>
<organism evidence="3 4">
    <name type="scientific">Camellia sinensis</name>
    <name type="common">Tea plant</name>
    <name type="synonym">Thea sinensis</name>
    <dbReference type="NCBI Taxonomy" id="4442"/>
    <lineage>
        <taxon>Eukaryota</taxon>
        <taxon>Viridiplantae</taxon>
        <taxon>Streptophyta</taxon>
        <taxon>Embryophyta</taxon>
        <taxon>Tracheophyta</taxon>
        <taxon>Spermatophyta</taxon>
        <taxon>Magnoliopsida</taxon>
        <taxon>eudicotyledons</taxon>
        <taxon>Gunneridae</taxon>
        <taxon>Pentapetalae</taxon>
        <taxon>asterids</taxon>
        <taxon>Ericales</taxon>
        <taxon>Theaceae</taxon>
        <taxon>Camellia</taxon>
    </lineage>
</organism>
<dbReference type="FunFam" id="1.25.40.10:FF:000381">
    <property type="entry name" value="Pentatricopeptide repeat-containing protein"/>
    <property type="match status" value="1"/>
</dbReference>
<dbReference type="InterPro" id="IPR046848">
    <property type="entry name" value="E_motif"/>
</dbReference>
<dbReference type="Pfam" id="PF13041">
    <property type="entry name" value="PPR_2"/>
    <property type="match status" value="3"/>
</dbReference>
<evidence type="ECO:0000313" key="4">
    <source>
        <dbReference type="Proteomes" id="UP000593564"/>
    </source>
</evidence>
<feature type="repeat" description="PPR" evidence="2">
    <location>
        <begin position="390"/>
        <end position="420"/>
    </location>
</feature>
<evidence type="ECO:0000313" key="3">
    <source>
        <dbReference type="EMBL" id="KAF5949515.1"/>
    </source>
</evidence>
<feature type="repeat" description="PPR" evidence="2">
    <location>
        <begin position="218"/>
        <end position="252"/>
    </location>
</feature>
<evidence type="ECO:0000256" key="1">
    <source>
        <dbReference type="ARBA" id="ARBA00022737"/>
    </source>
</evidence>
<dbReference type="Pfam" id="PF01535">
    <property type="entry name" value="PPR"/>
    <property type="match status" value="3"/>
</dbReference>
<keyword evidence="1" id="KW-0677">Repeat</keyword>